<dbReference type="InterPro" id="IPR047057">
    <property type="entry name" value="MerR_fam"/>
</dbReference>
<dbReference type="PROSITE" id="PS00552">
    <property type="entry name" value="HTH_MERR_1"/>
    <property type="match status" value="1"/>
</dbReference>
<dbReference type="InterPro" id="IPR011789">
    <property type="entry name" value="CueR"/>
</dbReference>
<dbReference type="PROSITE" id="PS50937">
    <property type="entry name" value="HTH_MERR_2"/>
    <property type="match status" value="1"/>
</dbReference>
<keyword evidence="4" id="KW-0238">DNA-binding</keyword>
<dbReference type="CDD" id="cd01108">
    <property type="entry name" value="HTH_CueR"/>
    <property type="match status" value="1"/>
</dbReference>
<dbReference type="InterPro" id="IPR009061">
    <property type="entry name" value="DNA-bd_dom_put_sf"/>
</dbReference>
<reference evidence="8" key="1">
    <citation type="journal article" date="2019" name="Int. J. Syst. Evol. Microbiol.">
        <title>The Global Catalogue of Microorganisms (GCM) 10K type strain sequencing project: providing services to taxonomists for standard genome sequencing and annotation.</title>
        <authorList>
            <consortium name="The Broad Institute Genomics Platform"/>
            <consortium name="The Broad Institute Genome Sequencing Center for Infectious Disease"/>
            <person name="Wu L."/>
            <person name="Ma J."/>
        </authorList>
    </citation>
    <scope>NUCLEOTIDE SEQUENCE [LARGE SCALE GENOMIC DNA]</scope>
    <source>
        <strain evidence="8">CCUG 63419</strain>
    </source>
</reference>
<dbReference type="Gene3D" id="1.10.1660.10">
    <property type="match status" value="1"/>
</dbReference>
<evidence type="ECO:0000256" key="1">
    <source>
        <dbReference type="ARBA" id="ARBA00004496"/>
    </source>
</evidence>
<dbReference type="Pfam" id="PF00376">
    <property type="entry name" value="MerR"/>
    <property type="match status" value="1"/>
</dbReference>
<evidence type="ECO:0000256" key="2">
    <source>
        <dbReference type="ARBA" id="ARBA00022490"/>
    </source>
</evidence>
<dbReference type="PANTHER" id="PTHR30204">
    <property type="entry name" value="REDOX-CYCLING DRUG-SENSING TRANSCRIPTIONAL ACTIVATOR SOXR"/>
    <property type="match status" value="1"/>
</dbReference>
<protein>
    <submittedName>
        <fullName evidence="7">Cu(I)-responsive transcriptional regulator</fullName>
    </submittedName>
</protein>
<evidence type="ECO:0000259" key="6">
    <source>
        <dbReference type="PROSITE" id="PS50937"/>
    </source>
</evidence>
<dbReference type="NCBIfam" id="TIGR02044">
    <property type="entry name" value="CueR"/>
    <property type="match status" value="1"/>
</dbReference>
<name>A0ABW3HF75_9GAMM</name>
<evidence type="ECO:0000256" key="4">
    <source>
        <dbReference type="ARBA" id="ARBA00023125"/>
    </source>
</evidence>
<dbReference type="SMART" id="SM00422">
    <property type="entry name" value="HTH_MERR"/>
    <property type="match status" value="1"/>
</dbReference>
<keyword evidence="3" id="KW-0805">Transcription regulation</keyword>
<keyword evidence="8" id="KW-1185">Reference proteome</keyword>
<accession>A0ABW3HF75</accession>
<dbReference type="SUPFAM" id="SSF46955">
    <property type="entry name" value="Putative DNA-binding domain"/>
    <property type="match status" value="1"/>
</dbReference>
<dbReference type="PANTHER" id="PTHR30204:SF94">
    <property type="entry name" value="HEAVY METAL-DEPENDENT TRANSCRIPTIONAL REGULATOR HI_0293-RELATED"/>
    <property type="match status" value="1"/>
</dbReference>
<keyword evidence="2" id="KW-0963">Cytoplasm</keyword>
<keyword evidence="5" id="KW-0804">Transcription</keyword>
<dbReference type="InterPro" id="IPR000551">
    <property type="entry name" value="MerR-type_HTH_dom"/>
</dbReference>
<sequence length="129" mass="14512">MNIGEAARQAGVTSKMIRHYESIHLIAASPRTNAGYRIYSSEAVHELRFIKRARHMGFSLDQIAELLSLWRDKGRASAEVKQLTSRHIDELDARITQLQEMRASLEALATACHGDNRPDCPILNRLGSE</sequence>
<dbReference type="RefSeq" id="WP_379068830.1">
    <property type="nucleotide sequence ID" value="NZ_JBHTIT010000001.1"/>
</dbReference>
<comment type="subcellular location">
    <subcellularLocation>
        <location evidence="1">Cytoplasm</location>
    </subcellularLocation>
</comment>
<dbReference type="Pfam" id="PF09278">
    <property type="entry name" value="MerR-DNA-bind"/>
    <property type="match status" value="1"/>
</dbReference>
<dbReference type="InterPro" id="IPR015358">
    <property type="entry name" value="Tscrpt_reg_MerR_DNA-bd"/>
</dbReference>
<organism evidence="7 8">
    <name type="scientific">Paraperlucidibaca wandonensis</name>
    <dbReference type="NCBI Taxonomy" id="1268273"/>
    <lineage>
        <taxon>Bacteria</taxon>
        <taxon>Pseudomonadati</taxon>
        <taxon>Pseudomonadota</taxon>
        <taxon>Gammaproteobacteria</taxon>
        <taxon>Moraxellales</taxon>
        <taxon>Moraxellaceae</taxon>
        <taxon>Paraperlucidibaca</taxon>
    </lineage>
</organism>
<proteinExistence type="predicted"/>
<dbReference type="Proteomes" id="UP001597044">
    <property type="component" value="Unassembled WGS sequence"/>
</dbReference>
<dbReference type="PRINTS" id="PR00040">
    <property type="entry name" value="HTHMERR"/>
</dbReference>
<gene>
    <name evidence="7" type="primary">cueR</name>
    <name evidence="7" type="ORF">ACFQ0F_02655</name>
</gene>
<evidence type="ECO:0000313" key="7">
    <source>
        <dbReference type="EMBL" id="MFD0949300.1"/>
    </source>
</evidence>
<feature type="domain" description="HTH merR-type" evidence="6">
    <location>
        <begin position="1"/>
        <end position="69"/>
    </location>
</feature>
<evidence type="ECO:0000256" key="5">
    <source>
        <dbReference type="ARBA" id="ARBA00023163"/>
    </source>
</evidence>
<evidence type="ECO:0000256" key="3">
    <source>
        <dbReference type="ARBA" id="ARBA00023015"/>
    </source>
</evidence>
<dbReference type="EMBL" id="JBHTIT010000001">
    <property type="protein sequence ID" value="MFD0949300.1"/>
    <property type="molecule type" value="Genomic_DNA"/>
</dbReference>
<comment type="caution">
    <text evidence="7">The sequence shown here is derived from an EMBL/GenBank/DDBJ whole genome shotgun (WGS) entry which is preliminary data.</text>
</comment>
<evidence type="ECO:0000313" key="8">
    <source>
        <dbReference type="Proteomes" id="UP001597044"/>
    </source>
</evidence>